<dbReference type="AlphaFoldDB" id="A0A6B3SXJ1"/>
<sequence length="162" mass="17567">MTRQFQLTSSALAQAAAILAFCLPAAAHAQTAQPTSPAIQQASADDAVYQGLGGKAGIDKIVTAFLPIVLDDGRIKDSFKDVDMQRLGTKLGEQLCNLGGGPCKYTGKDMQVIHEDLRITRAQFYALAEDLQLAMERQGVPSRIQNRLMAKLAPMHRDIVTR</sequence>
<dbReference type="InterPro" id="IPR009050">
    <property type="entry name" value="Globin-like_sf"/>
</dbReference>
<dbReference type="CDD" id="cd00454">
    <property type="entry name" value="TrHb1_N"/>
    <property type="match status" value="1"/>
</dbReference>
<gene>
    <name evidence="7" type="ORF">G3574_15480</name>
</gene>
<comment type="caution">
    <text evidence="7">The sequence shown here is derived from an EMBL/GenBank/DDBJ whole genome shotgun (WGS) entry which is preliminary data.</text>
</comment>
<name>A0A6B3SXJ1_9BURK</name>
<dbReference type="GO" id="GO:0020037">
    <property type="term" value="F:heme binding"/>
    <property type="evidence" value="ECO:0007669"/>
    <property type="project" value="InterPro"/>
</dbReference>
<evidence type="ECO:0000256" key="5">
    <source>
        <dbReference type="PIRSR" id="PIRSR601486-1"/>
    </source>
</evidence>
<evidence type="ECO:0000313" key="7">
    <source>
        <dbReference type="EMBL" id="NEX62489.1"/>
    </source>
</evidence>
<dbReference type="GO" id="GO:0046872">
    <property type="term" value="F:metal ion binding"/>
    <property type="evidence" value="ECO:0007669"/>
    <property type="project" value="UniProtKB-KW"/>
</dbReference>
<protein>
    <submittedName>
        <fullName evidence="7">Group 1 truncated hemoglobin</fullName>
    </submittedName>
</protein>
<keyword evidence="6" id="KW-0732">Signal</keyword>
<evidence type="ECO:0000256" key="6">
    <source>
        <dbReference type="SAM" id="SignalP"/>
    </source>
</evidence>
<evidence type="ECO:0000256" key="2">
    <source>
        <dbReference type="ARBA" id="ARBA00022617"/>
    </source>
</evidence>
<evidence type="ECO:0000256" key="4">
    <source>
        <dbReference type="ARBA" id="ARBA00023004"/>
    </source>
</evidence>
<dbReference type="Gene3D" id="1.10.490.10">
    <property type="entry name" value="Globins"/>
    <property type="match status" value="1"/>
</dbReference>
<feature type="chain" id="PRO_5025425065" evidence="6">
    <location>
        <begin position="30"/>
        <end position="162"/>
    </location>
</feature>
<keyword evidence="1" id="KW-0813">Transport</keyword>
<dbReference type="EMBL" id="JAAIVB010000051">
    <property type="protein sequence ID" value="NEX62489.1"/>
    <property type="molecule type" value="Genomic_DNA"/>
</dbReference>
<keyword evidence="4 5" id="KW-0408">Iron</keyword>
<dbReference type="InterPro" id="IPR012292">
    <property type="entry name" value="Globin/Proto"/>
</dbReference>
<reference evidence="7 8" key="1">
    <citation type="submission" date="2020-02" db="EMBL/GenBank/DDBJ databases">
        <authorList>
            <person name="Kim M.K."/>
        </authorList>
    </citation>
    <scope>NUCLEOTIDE SEQUENCE [LARGE SCALE GENOMIC DNA]</scope>
    <source>
        <strain evidence="7 8">17J57-3</strain>
    </source>
</reference>
<dbReference type="GO" id="GO:0019825">
    <property type="term" value="F:oxygen binding"/>
    <property type="evidence" value="ECO:0007669"/>
    <property type="project" value="InterPro"/>
</dbReference>
<dbReference type="Pfam" id="PF01152">
    <property type="entry name" value="Bac_globin"/>
    <property type="match status" value="1"/>
</dbReference>
<evidence type="ECO:0000313" key="8">
    <source>
        <dbReference type="Proteomes" id="UP000482155"/>
    </source>
</evidence>
<keyword evidence="3 5" id="KW-0479">Metal-binding</keyword>
<feature type="binding site" description="distal binding residue" evidence="5">
    <location>
        <position position="114"/>
    </location>
    <ligand>
        <name>heme</name>
        <dbReference type="ChEBI" id="CHEBI:30413"/>
    </ligand>
    <ligandPart>
        <name>Fe</name>
        <dbReference type="ChEBI" id="CHEBI:18248"/>
    </ligandPart>
</feature>
<organism evidence="7 8">
    <name type="scientific">Noviherbaspirillum galbum</name>
    <dbReference type="NCBI Taxonomy" id="2709383"/>
    <lineage>
        <taxon>Bacteria</taxon>
        <taxon>Pseudomonadati</taxon>
        <taxon>Pseudomonadota</taxon>
        <taxon>Betaproteobacteria</taxon>
        <taxon>Burkholderiales</taxon>
        <taxon>Oxalobacteraceae</taxon>
        <taxon>Noviherbaspirillum</taxon>
    </lineage>
</organism>
<proteinExistence type="predicted"/>
<dbReference type="RefSeq" id="WP_163964840.1">
    <property type="nucleotide sequence ID" value="NZ_JAAIVB010000051.1"/>
</dbReference>
<dbReference type="Proteomes" id="UP000482155">
    <property type="component" value="Unassembled WGS sequence"/>
</dbReference>
<evidence type="ECO:0000256" key="3">
    <source>
        <dbReference type="ARBA" id="ARBA00022723"/>
    </source>
</evidence>
<dbReference type="SUPFAM" id="SSF46458">
    <property type="entry name" value="Globin-like"/>
    <property type="match status" value="1"/>
</dbReference>
<keyword evidence="2 5" id="KW-0349">Heme</keyword>
<keyword evidence="8" id="KW-1185">Reference proteome</keyword>
<feature type="signal peptide" evidence="6">
    <location>
        <begin position="1"/>
        <end position="29"/>
    </location>
</feature>
<accession>A0A6B3SXJ1</accession>
<dbReference type="InterPro" id="IPR001486">
    <property type="entry name" value="Hemoglobin_trunc"/>
</dbReference>
<evidence type="ECO:0000256" key="1">
    <source>
        <dbReference type="ARBA" id="ARBA00022448"/>
    </source>
</evidence>